<dbReference type="Proteomes" id="UP000838412">
    <property type="component" value="Chromosome 8"/>
</dbReference>
<evidence type="ECO:0000256" key="4">
    <source>
        <dbReference type="RuleBase" id="RU000669"/>
    </source>
</evidence>
<dbReference type="InterPro" id="IPR001047">
    <property type="entry name" value="Ribosomal_eS8"/>
</dbReference>
<dbReference type="InterPro" id="IPR022309">
    <property type="entry name" value="Ribosomal_Se8/biogenesis_NSA2"/>
</dbReference>
<dbReference type="Gene3D" id="3.10.290.70">
    <property type="match status" value="1"/>
</dbReference>
<evidence type="ECO:0000256" key="2">
    <source>
        <dbReference type="ARBA" id="ARBA00022980"/>
    </source>
</evidence>
<dbReference type="NCBIfam" id="TIGR00307">
    <property type="entry name" value="eS8"/>
    <property type="match status" value="1"/>
</dbReference>
<dbReference type="GO" id="GO:0006412">
    <property type="term" value="P:translation"/>
    <property type="evidence" value="ECO:0007669"/>
    <property type="project" value="InterPro"/>
</dbReference>
<organism evidence="5 6">
    <name type="scientific">Branchiostoma lanceolatum</name>
    <name type="common">Common lancelet</name>
    <name type="synonym">Amphioxus lanceolatum</name>
    <dbReference type="NCBI Taxonomy" id="7740"/>
    <lineage>
        <taxon>Eukaryota</taxon>
        <taxon>Metazoa</taxon>
        <taxon>Chordata</taxon>
        <taxon>Cephalochordata</taxon>
        <taxon>Leptocardii</taxon>
        <taxon>Amphioxiformes</taxon>
        <taxon>Branchiostomatidae</taxon>
        <taxon>Branchiostoma</taxon>
    </lineage>
</organism>
<dbReference type="OrthoDB" id="1703270at2759"/>
<dbReference type="GO" id="GO:1990904">
    <property type="term" value="C:ribonucleoprotein complex"/>
    <property type="evidence" value="ECO:0007669"/>
    <property type="project" value="UniProtKB-KW"/>
</dbReference>
<comment type="similarity">
    <text evidence="1 4">Belongs to the eukaryotic ribosomal protein eS8 family.</text>
</comment>
<keyword evidence="3 4" id="KW-0687">Ribonucleoprotein</keyword>
<dbReference type="EMBL" id="OV696693">
    <property type="protein sequence ID" value="CAH1270871.1"/>
    <property type="molecule type" value="Genomic_DNA"/>
</dbReference>
<name>A0A8K0A8A5_BRALA</name>
<sequence length="203" mass="23975">MSDGDFNQQCSLKRPLNMTLKIPAHSRDRQQGRVLIRWPSAVVMLLERYFRENTTPTEDRREEITRVCNDELQKSARRNPIRKKRKYELGRPPANTKLGAKRVHLVRCRDGNTKFRGLRLDTGNFSWGSEAISHKTRVIDVMYNASNCGREEIPQGQLMTSAHVHTWFIDRWLHEMRKHERTLSLQVEGQLQKLRKRRTDDNK</sequence>
<protein>
    <recommendedName>
        <fullName evidence="4">40S ribosomal protein S8</fullName>
    </recommendedName>
</protein>
<proteinExistence type="inferred from homology"/>
<accession>A0A8K0A8A5</accession>
<evidence type="ECO:0000313" key="6">
    <source>
        <dbReference type="Proteomes" id="UP000838412"/>
    </source>
</evidence>
<dbReference type="GO" id="GO:0003735">
    <property type="term" value="F:structural constituent of ribosome"/>
    <property type="evidence" value="ECO:0007669"/>
    <property type="project" value="InterPro"/>
</dbReference>
<evidence type="ECO:0000256" key="3">
    <source>
        <dbReference type="ARBA" id="ARBA00023274"/>
    </source>
</evidence>
<evidence type="ECO:0000313" key="5">
    <source>
        <dbReference type="EMBL" id="CAH1270871.1"/>
    </source>
</evidence>
<gene>
    <name evidence="5" type="primary">RPS8</name>
    <name evidence="5" type="ORF">BLAG_LOCUS23040</name>
</gene>
<dbReference type="GO" id="GO:0005840">
    <property type="term" value="C:ribosome"/>
    <property type="evidence" value="ECO:0007669"/>
    <property type="project" value="UniProtKB-KW"/>
</dbReference>
<dbReference type="InterPro" id="IPR009057">
    <property type="entry name" value="Homeodomain-like_sf"/>
</dbReference>
<keyword evidence="6" id="KW-1185">Reference proteome</keyword>
<dbReference type="PANTHER" id="PTHR10394">
    <property type="entry name" value="40S RIBOSOMAL PROTEIN S8"/>
    <property type="match status" value="1"/>
</dbReference>
<evidence type="ECO:0000256" key="1">
    <source>
        <dbReference type="ARBA" id="ARBA00005257"/>
    </source>
</evidence>
<reference evidence="5" key="1">
    <citation type="submission" date="2022-01" db="EMBL/GenBank/DDBJ databases">
        <authorList>
            <person name="Braso-Vives M."/>
        </authorList>
    </citation>
    <scope>NUCLEOTIDE SEQUENCE</scope>
</reference>
<dbReference type="SUPFAM" id="SSF46689">
    <property type="entry name" value="Homeodomain-like"/>
    <property type="match status" value="1"/>
</dbReference>
<dbReference type="Pfam" id="PF01201">
    <property type="entry name" value="Ribosomal_S8e"/>
    <property type="match status" value="1"/>
</dbReference>
<dbReference type="AlphaFoldDB" id="A0A8K0A8A5"/>
<keyword evidence="2 4" id="KW-0689">Ribosomal protein</keyword>